<comment type="caution">
    <text evidence="1">The sequence shown here is derived from an EMBL/GenBank/DDBJ whole genome shotgun (WGS) entry which is preliminary data.</text>
</comment>
<organism evidence="1 2">
    <name type="scientific">Trifolium medium</name>
    <dbReference type="NCBI Taxonomy" id="97028"/>
    <lineage>
        <taxon>Eukaryota</taxon>
        <taxon>Viridiplantae</taxon>
        <taxon>Streptophyta</taxon>
        <taxon>Embryophyta</taxon>
        <taxon>Tracheophyta</taxon>
        <taxon>Spermatophyta</taxon>
        <taxon>Magnoliopsida</taxon>
        <taxon>eudicotyledons</taxon>
        <taxon>Gunneridae</taxon>
        <taxon>Pentapetalae</taxon>
        <taxon>rosids</taxon>
        <taxon>fabids</taxon>
        <taxon>Fabales</taxon>
        <taxon>Fabaceae</taxon>
        <taxon>Papilionoideae</taxon>
        <taxon>50 kb inversion clade</taxon>
        <taxon>NPAAA clade</taxon>
        <taxon>Hologalegina</taxon>
        <taxon>IRL clade</taxon>
        <taxon>Trifolieae</taxon>
        <taxon>Trifolium</taxon>
    </lineage>
</organism>
<dbReference type="Proteomes" id="UP000265520">
    <property type="component" value="Unassembled WGS sequence"/>
</dbReference>
<evidence type="ECO:0000313" key="2">
    <source>
        <dbReference type="Proteomes" id="UP000265520"/>
    </source>
</evidence>
<reference evidence="1 2" key="1">
    <citation type="journal article" date="2018" name="Front. Plant Sci.">
        <title>Red Clover (Trifolium pratense) and Zigzag Clover (T. medium) - A Picture of Genomic Similarities and Differences.</title>
        <authorList>
            <person name="Dluhosova J."/>
            <person name="Istvanek J."/>
            <person name="Nedelnik J."/>
            <person name="Repkova J."/>
        </authorList>
    </citation>
    <scope>NUCLEOTIDE SEQUENCE [LARGE SCALE GENOMIC DNA]</scope>
    <source>
        <strain evidence="2">cv. 10/8</strain>
        <tissue evidence="1">Leaf</tissue>
    </source>
</reference>
<accession>A0A392VW58</accession>
<name>A0A392VW58_9FABA</name>
<proteinExistence type="predicted"/>
<protein>
    <submittedName>
        <fullName evidence="1">Uncharacterized protein</fullName>
    </submittedName>
</protein>
<keyword evidence="2" id="KW-1185">Reference proteome</keyword>
<evidence type="ECO:0000313" key="1">
    <source>
        <dbReference type="EMBL" id="MCI91201.1"/>
    </source>
</evidence>
<dbReference type="EMBL" id="LXQA011265530">
    <property type="protein sequence ID" value="MCI91201.1"/>
    <property type="molecule type" value="Genomic_DNA"/>
</dbReference>
<feature type="non-terminal residue" evidence="1">
    <location>
        <position position="47"/>
    </location>
</feature>
<sequence>MSKLTAASISGIPHFEDDVKDEHFDVAGKKKIVHERKIDIDNYDSFV</sequence>
<dbReference type="AlphaFoldDB" id="A0A392VW58"/>